<feature type="transmembrane region" description="Helical" evidence="1">
    <location>
        <begin position="33"/>
        <end position="54"/>
    </location>
</feature>
<sequence length="78" mass="8933">MQNALTSVKHYCDTWKVTVNVKKTKIVIFSRVICFRVEGLQMASGLSLIFVAMAWYPQVLKLKVIELITLLGFLIFII</sequence>
<keyword evidence="1" id="KW-0472">Membrane</keyword>
<comment type="caution">
    <text evidence="2">The sequence shown here is derived from an EMBL/GenBank/DDBJ whole genome shotgun (WGS) entry which is preliminary data.</text>
</comment>
<keyword evidence="1" id="KW-1133">Transmembrane helix</keyword>
<organism evidence="2 3">
    <name type="scientific">Holothuria leucospilota</name>
    <name type="common">Black long sea cucumber</name>
    <name type="synonym">Mertensiothuria leucospilota</name>
    <dbReference type="NCBI Taxonomy" id="206669"/>
    <lineage>
        <taxon>Eukaryota</taxon>
        <taxon>Metazoa</taxon>
        <taxon>Echinodermata</taxon>
        <taxon>Eleutherozoa</taxon>
        <taxon>Echinozoa</taxon>
        <taxon>Holothuroidea</taxon>
        <taxon>Aspidochirotacea</taxon>
        <taxon>Aspidochirotida</taxon>
        <taxon>Holothuriidae</taxon>
        <taxon>Holothuria</taxon>
    </lineage>
</organism>
<dbReference type="EMBL" id="JAIZAY010000003">
    <property type="protein sequence ID" value="KAJ8045766.1"/>
    <property type="molecule type" value="Genomic_DNA"/>
</dbReference>
<proteinExistence type="predicted"/>
<dbReference type="Proteomes" id="UP001152320">
    <property type="component" value="Chromosome 3"/>
</dbReference>
<keyword evidence="3" id="KW-1185">Reference proteome</keyword>
<gene>
    <name evidence="2" type="ORF">HOLleu_08844</name>
</gene>
<evidence type="ECO:0000313" key="2">
    <source>
        <dbReference type="EMBL" id="KAJ8045766.1"/>
    </source>
</evidence>
<keyword evidence="1" id="KW-0812">Transmembrane</keyword>
<name>A0A9Q1HI46_HOLLE</name>
<evidence type="ECO:0000256" key="1">
    <source>
        <dbReference type="SAM" id="Phobius"/>
    </source>
</evidence>
<protein>
    <submittedName>
        <fullName evidence="2">Uncharacterized protein</fullName>
    </submittedName>
</protein>
<dbReference type="AlphaFoldDB" id="A0A9Q1HI46"/>
<reference evidence="2" key="1">
    <citation type="submission" date="2021-10" db="EMBL/GenBank/DDBJ databases">
        <title>Tropical sea cucumber genome reveals ecological adaptation and Cuvierian tubules defense mechanism.</title>
        <authorList>
            <person name="Chen T."/>
        </authorList>
    </citation>
    <scope>NUCLEOTIDE SEQUENCE</scope>
    <source>
        <strain evidence="2">Nanhai2018</strain>
        <tissue evidence="2">Muscle</tissue>
    </source>
</reference>
<evidence type="ECO:0000313" key="3">
    <source>
        <dbReference type="Proteomes" id="UP001152320"/>
    </source>
</evidence>
<accession>A0A9Q1HI46</accession>